<gene>
    <name evidence="2" type="ORF">EJ995_06815</name>
</gene>
<accession>A0A3S9MXU4</accession>
<name>A0A3S9MXU4_9FLAO</name>
<keyword evidence="3" id="KW-1185">Reference proteome</keyword>
<organism evidence="2 3">
    <name type="scientific">Nonlabens ponticola</name>
    <dbReference type="NCBI Taxonomy" id="2496866"/>
    <lineage>
        <taxon>Bacteria</taxon>
        <taxon>Pseudomonadati</taxon>
        <taxon>Bacteroidota</taxon>
        <taxon>Flavobacteriia</taxon>
        <taxon>Flavobacteriales</taxon>
        <taxon>Flavobacteriaceae</taxon>
        <taxon>Nonlabens</taxon>
    </lineage>
</organism>
<dbReference type="AlphaFoldDB" id="A0A3S9MXU4"/>
<dbReference type="RefSeq" id="WP_126446916.1">
    <property type="nucleotide sequence ID" value="NZ_CP034549.1"/>
</dbReference>
<sequence length="202" mass="23571">MTKFTSNLLFILAMISAINVVAQEESEQEELGKWLHHNYEYLDNDHKITATSAQFDLWKKDFQFKADEPLNYADSLTVVLAQELKNPADQRGARLQLSYSWERASWYLLKDVNEVKELAREKSLAYPFELVSFYRSLDRDHELIEQLADRAKSLDRDEDLEKLNAKELMKHAFRYSPGRLARVDEILASRGQTRGSDDHDDN</sequence>
<evidence type="ECO:0000313" key="2">
    <source>
        <dbReference type="EMBL" id="AZQ43958.1"/>
    </source>
</evidence>
<keyword evidence="1" id="KW-0732">Signal</keyword>
<dbReference type="KEGG" id="noj:EJ995_06815"/>
<evidence type="ECO:0000313" key="3">
    <source>
        <dbReference type="Proteomes" id="UP000279600"/>
    </source>
</evidence>
<dbReference type="OrthoDB" id="1204690at2"/>
<dbReference type="EMBL" id="CP034549">
    <property type="protein sequence ID" value="AZQ43958.1"/>
    <property type="molecule type" value="Genomic_DNA"/>
</dbReference>
<feature type="chain" id="PRO_5019175262" evidence="1">
    <location>
        <begin position="23"/>
        <end position="202"/>
    </location>
</feature>
<evidence type="ECO:0000256" key="1">
    <source>
        <dbReference type="SAM" id="SignalP"/>
    </source>
</evidence>
<protein>
    <submittedName>
        <fullName evidence="2">Uncharacterized protein</fullName>
    </submittedName>
</protein>
<reference evidence="2 3" key="1">
    <citation type="submission" date="2018-12" db="EMBL/GenBank/DDBJ databases">
        <title>Complete genome of Nonlabens sp. MJ115.</title>
        <authorList>
            <person name="Choi H.S."/>
            <person name="Jung J."/>
        </authorList>
    </citation>
    <scope>NUCLEOTIDE SEQUENCE [LARGE SCALE GENOMIC DNA]</scope>
    <source>
        <strain evidence="2 3">MJ115</strain>
    </source>
</reference>
<proteinExistence type="predicted"/>
<dbReference type="Proteomes" id="UP000279600">
    <property type="component" value="Chromosome"/>
</dbReference>
<feature type="signal peptide" evidence="1">
    <location>
        <begin position="1"/>
        <end position="22"/>
    </location>
</feature>